<dbReference type="EMBL" id="GGEC01065695">
    <property type="protein sequence ID" value="MBX46179.1"/>
    <property type="molecule type" value="Transcribed_RNA"/>
</dbReference>
<proteinExistence type="predicted"/>
<dbReference type="AlphaFoldDB" id="A0A2P2NUR7"/>
<organism evidence="1">
    <name type="scientific">Rhizophora mucronata</name>
    <name type="common">Asiatic mangrove</name>
    <dbReference type="NCBI Taxonomy" id="61149"/>
    <lineage>
        <taxon>Eukaryota</taxon>
        <taxon>Viridiplantae</taxon>
        <taxon>Streptophyta</taxon>
        <taxon>Embryophyta</taxon>
        <taxon>Tracheophyta</taxon>
        <taxon>Spermatophyta</taxon>
        <taxon>Magnoliopsida</taxon>
        <taxon>eudicotyledons</taxon>
        <taxon>Gunneridae</taxon>
        <taxon>Pentapetalae</taxon>
        <taxon>rosids</taxon>
        <taxon>fabids</taxon>
        <taxon>Malpighiales</taxon>
        <taxon>Rhizophoraceae</taxon>
        <taxon>Rhizophora</taxon>
    </lineage>
</organism>
<sequence length="33" mass="3776">MLKQNNIQTLTNGGMYLVVLKPKQCFHATIIEK</sequence>
<evidence type="ECO:0000313" key="1">
    <source>
        <dbReference type="EMBL" id="MBX46179.1"/>
    </source>
</evidence>
<reference evidence="1" key="1">
    <citation type="submission" date="2018-02" db="EMBL/GenBank/DDBJ databases">
        <title>Rhizophora mucronata_Transcriptome.</title>
        <authorList>
            <person name="Meera S.P."/>
            <person name="Sreeshan A."/>
            <person name="Augustine A."/>
        </authorList>
    </citation>
    <scope>NUCLEOTIDE SEQUENCE</scope>
    <source>
        <tissue evidence="1">Leaf</tissue>
    </source>
</reference>
<name>A0A2P2NUR7_RHIMU</name>
<accession>A0A2P2NUR7</accession>
<protein>
    <submittedName>
        <fullName evidence="1">Uncharacterized protein</fullName>
    </submittedName>
</protein>